<dbReference type="AlphaFoldDB" id="A0A4U9DE44"/>
<dbReference type="Proteomes" id="UP000339249">
    <property type="component" value="Unassembled WGS sequence"/>
</dbReference>
<proteinExistence type="predicted"/>
<evidence type="ECO:0008006" key="3">
    <source>
        <dbReference type="Google" id="ProtNLM"/>
    </source>
</evidence>
<evidence type="ECO:0000313" key="2">
    <source>
        <dbReference type="Proteomes" id="UP000339249"/>
    </source>
</evidence>
<accession>A0A4U9DE44</accession>
<reference evidence="1 2" key="1">
    <citation type="submission" date="2019-04" db="EMBL/GenBank/DDBJ databases">
        <authorList>
            <consortium name="Pathogen Informatics"/>
        </authorList>
    </citation>
    <scope>NUCLEOTIDE SEQUENCE [LARGE SCALE GENOMIC DNA]</scope>
    <source>
        <strain evidence="1 2">NCTC9185</strain>
    </source>
</reference>
<sequence>MLNHSSPSVTMTYLDITQDEVNQTYDLNI</sequence>
<evidence type="ECO:0000313" key="1">
    <source>
        <dbReference type="EMBL" id="VTN14333.1"/>
    </source>
</evidence>
<name>A0A4U9DE44_RAOTE</name>
<protein>
    <recommendedName>
        <fullName evidence="3">Integrase</fullName>
    </recommendedName>
</protein>
<dbReference type="EMBL" id="CABDVU010000001">
    <property type="protein sequence ID" value="VTN14333.1"/>
    <property type="molecule type" value="Genomic_DNA"/>
</dbReference>
<gene>
    <name evidence="1" type="ORF">NCTC9185_06394</name>
</gene>
<organism evidence="1 2">
    <name type="scientific">Raoultella terrigena</name>
    <name type="common">Klebsiella terrigena</name>
    <dbReference type="NCBI Taxonomy" id="577"/>
    <lineage>
        <taxon>Bacteria</taxon>
        <taxon>Pseudomonadati</taxon>
        <taxon>Pseudomonadota</taxon>
        <taxon>Gammaproteobacteria</taxon>
        <taxon>Enterobacterales</taxon>
        <taxon>Enterobacteriaceae</taxon>
        <taxon>Klebsiella/Raoultella group</taxon>
        <taxon>Raoultella</taxon>
    </lineage>
</organism>